<sequence>MTHDCLLCRAHHVMQRFTKHFIHTPKRGLYQYIRFNTEMEATTWNDSTHQWETSLTVLGRKATEYGAPYTVTSDFAISAVGQLNVPRYPNITGLDSLQDRMMYSARWGPNYDLKGKKVAMIGNGATAAQILPEIVDIAQADKPISETMRAIYRHAPGVRRRYRASLMDIHETLYESIVDVASLVNDLARQLCLDMMNKQIPDNAVLKRKPTPDYAPGCKCVIISDDCFPAIRRDNGTLQTNPIDNISPAASPEFRHDARAQRELGHNSIILMIEAQSRYIHTLIAPVIKAQASGGHFTVVPLVARMGAYNREIRDHLAKSAIADLSCDGWYKNADGLVANNWYGTVVEYQHRMATVEWGDFQVSGEGKP</sequence>
<dbReference type="InterPro" id="IPR051209">
    <property type="entry name" value="FAD-bind_Monooxygenase_sf"/>
</dbReference>
<accession>A0A0A1UP52</accession>
<evidence type="ECO:0000313" key="2">
    <source>
        <dbReference type="EMBL" id="EXU96500.1"/>
    </source>
</evidence>
<proteinExistence type="inferred from homology"/>
<dbReference type="eggNOG" id="KOG1399">
    <property type="taxonomic scope" value="Eukaryota"/>
</dbReference>
<dbReference type="PANTHER" id="PTHR42877:SF4">
    <property type="entry name" value="FAD_NAD(P)-BINDING DOMAIN-CONTAINING PROTEIN-RELATED"/>
    <property type="match status" value="1"/>
</dbReference>
<dbReference type="AlphaFoldDB" id="A0A0A1UP52"/>
<comment type="similarity">
    <text evidence="1">Belongs to the FAD-binding monooxygenase family.</text>
</comment>
<dbReference type="Gene3D" id="3.50.50.60">
    <property type="entry name" value="FAD/NAD(P)-binding domain"/>
    <property type="match status" value="2"/>
</dbReference>
<reference evidence="2 3" key="1">
    <citation type="submission" date="2014-02" db="EMBL/GenBank/DDBJ databases">
        <title>The genome sequence of the entomopathogenic fungus Metarhizium robertsii ARSEF 2575.</title>
        <authorList>
            <person name="Giuliano Garisto Donzelli B."/>
            <person name="Roe B.A."/>
            <person name="Macmil S.L."/>
            <person name="Krasnoff S.B."/>
            <person name="Gibson D.M."/>
        </authorList>
    </citation>
    <scope>NUCLEOTIDE SEQUENCE [LARGE SCALE GENOMIC DNA]</scope>
    <source>
        <strain evidence="2 3">ARSEF 2575</strain>
    </source>
</reference>
<protein>
    <submittedName>
        <fullName evidence="2">Flavin-binding monooxygenase</fullName>
    </submittedName>
</protein>
<comment type="caution">
    <text evidence="2">The sequence shown here is derived from an EMBL/GenBank/DDBJ whole genome shotgun (WGS) entry which is preliminary data.</text>
</comment>
<gene>
    <name evidence="2" type="ORF">X797_010461</name>
</gene>
<evidence type="ECO:0000313" key="3">
    <source>
        <dbReference type="Proteomes" id="UP000030151"/>
    </source>
</evidence>
<dbReference type="SUPFAM" id="SSF51905">
    <property type="entry name" value="FAD/NAD(P)-binding domain"/>
    <property type="match status" value="2"/>
</dbReference>
<dbReference type="EMBL" id="JELW01000049">
    <property type="protein sequence ID" value="EXU96500.1"/>
    <property type="molecule type" value="Genomic_DNA"/>
</dbReference>
<dbReference type="Proteomes" id="UP000030151">
    <property type="component" value="Unassembled WGS sequence"/>
</dbReference>
<organism evidence="2 3">
    <name type="scientific">Metarhizium robertsii</name>
    <dbReference type="NCBI Taxonomy" id="568076"/>
    <lineage>
        <taxon>Eukaryota</taxon>
        <taxon>Fungi</taxon>
        <taxon>Dikarya</taxon>
        <taxon>Ascomycota</taxon>
        <taxon>Pezizomycotina</taxon>
        <taxon>Sordariomycetes</taxon>
        <taxon>Hypocreomycetidae</taxon>
        <taxon>Hypocreales</taxon>
        <taxon>Clavicipitaceae</taxon>
        <taxon>Metarhizium</taxon>
    </lineage>
</organism>
<dbReference type="OrthoDB" id="6361347at2759"/>
<dbReference type="GO" id="GO:0004497">
    <property type="term" value="F:monooxygenase activity"/>
    <property type="evidence" value="ECO:0007669"/>
    <property type="project" value="UniProtKB-KW"/>
</dbReference>
<dbReference type="InterPro" id="IPR036188">
    <property type="entry name" value="FAD/NAD-bd_sf"/>
</dbReference>
<keyword evidence="2" id="KW-0503">Monooxygenase</keyword>
<dbReference type="HOGENOM" id="CLU_006937_7_1_1"/>
<keyword evidence="2" id="KW-0560">Oxidoreductase</keyword>
<dbReference type="PANTHER" id="PTHR42877">
    <property type="entry name" value="L-ORNITHINE N(5)-MONOOXYGENASE-RELATED"/>
    <property type="match status" value="1"/>
</dbReference>
<evidence type="ECO:0000256" key="1">
    <source>
        <dbReference type="ARBA" id="ARBA00010139"/>
    </source>
</evidence>
<name>A0A0A1UP52_9HYPO</name>